<feature type="compositionally biased region" description="Basic residues" evidence="6">
    <location>
        <begin position="1"/>
        <end position="11"/>
    </location>
</feature>
<sequence length="1042" mass="110655">MQGREKRRFRPGSRGVNYSTLQYGHAGSVEEEAEDPRADFETMQKGFLAFSSDSTACKSVDAGHLTPQHLSASDQPILVAASATSRQHMGLKLPSGSRLKPLELIQHLGFSADAQITGADGRQDAPRWNMLQWLQYWNTRQLKQPGGSPLAERTKSVTSVEDEADSRDIRRRQWEAAMRSMELPAGINKGISAEARRRHLSMAVNLFGSTMEEDFTAPSAVREVDLAQRRRPAPKQSQALDAMASGLSKQLHMAPAGALSDFRLPPGGAATWIHVYILLPGTKSNLGVYVSWYRSRARQAGVFLPDHTSGALKVSVNAGDTLFIPAGWVHAEMAAEDTVALRGHYLHLTAVQRHLEAARIEEHLDLGPAMRFPCFYEVLWHTAAAFAGGLMAAAALPAEQLAEQAASLAADRLKRQQVTHTAAITVKAVDKGDDSDDNIGRPRSARNRLAQATEAGTGFVIKEASLVDDDNDLAMPRPMRRLRRLSNPRSAEVAADLEDDLMDETSEDDAGEDWDARSPPSVNPPKALKQASQPTYYSDSPEEGSDEELKAMQNIRNRGRQRCDEGQQLLPKVRLRSGLQGQQQPDLNRTAKGGGSLSLRLKASPPDQAALKRRVGHQRGSVGSPAERNGHKTQSRFTVKLGGGKQKQDASATGVQQMRLDQRSQSLKVKFRVGGEGGSIPQVDGAADSDNAAAAFDKAHITGIPAAAAGTGQAMTGAPPSMTTAAQGLNEAAADDEQHPPVAVLNRHAGGAAQAVGEDGSRDADVPLGSSRLHAHLQPAGPDATWAAQQPMAAADVCAEQKLPDLELSNLQQAGGITGLAAAGAQQVSGPHEDAGECIKLSDAHAPPHASGLEALPAASAAKYAEAPAASPPLEGAVKEPSRHKAGHSNLTDDELVALPILVQALREWLDAQAGHIPGIGDPDAAQEALDIIVVCLRALGRPVTPLKYAVDFGSLPFVPIPPLEPAQAAPGSSGADDSGPAEDAPPSADEANDTAPEELGDSTREAQNRAAKRGDHGGSTSRGAKRKPTVKDRLAKKLRLG</sequence>
<evidence type="ECO:0000256" key="6">
    <source>
        <dbReference type="SAM" id="MobiDB-lite"/>
    </source>
</evidence>
<dbReference type="PROSITE" id="PS51184">
    <property type="entry name" value="JMJC"/>
    <property type="match status" value="1"/>
</dbReference>
<evidence type="ECO:0000256" key="3">
    <source>
        <dbReference type="ARBA" id="ARBA00023004"/>
    </source>
</evidence>
<dbReference type="PANTHER" id="PTHR23123">
    <property type="entry name" value="PHD/F-BOX CONTAINING PROTEIN"/>
    <property type="match status" value="1"/>
</dbReference>
<feature type="compositionally biased region" description="Basic and acidic residues" evidence="6">
    <location>
        <begin position="1002"/>
        <end position="1017"/>
    </location>
</feature>
<name>A0AAV1HWA4_9CHLO</name>
<evidence type="ECO:0000256" key="2">
    <source>
        <dbReference type="ARBA" id="ARBA00023002"/>
    </source>
</evidence>
<dbReference type="Gene3D" id="2.60.120.650">
    <property type="entry name" value="Cupin"/>
    <property type="match status" value="1"/>
</dbReference>
<feature type="region of interest" description="Disordered" evidence="6">
    <location>
        <begin position="575"/>
        <end position="658"/>
    </location>
</feature>
<feature type="region of interest" description="Disordered" evidence="6">
    <location>
        <begin position="1"/>
        <end position="32"/>
    </location>
</feature>
<accession>A0AAV1HWA4</accession>
<protein>
    <recommendedName>
        <fullName evidence="7">JmjC domain-containing protein</fullName>
    </recommendedName>
</protein>
<evidence type="ECO:0000256" key="1">
    <source>
        <dbReference type="ARBA" id="ARBA00022723"/>
    </source>
</evidence>
<keyword evidence="9" id="KW-1185">Reference proteome</keyword>
<proteinExistence type="predicted"/>
<feature type="domain" description="JmjC" evidence="7">
    <location>
        <begin position="131"/>
        <end position="362"/>
    </location>
</feature>
<feature type="compositionally biased region" description="Acidic residues" evidence="6">
    <location>
        <begin position="495"/>
        <end position="513"/>
    </location>
</feature>
<evidence type="ECO:0000313" key="8">
    <source>
        <dbReference type="EMBL" id="CAK0738077.1"/>
    </source>
</evidence>
<dbReference type="InterPro" id="IPR003347">
    <property type="entry name" value="JmjC_dom"/>
</dbReference>
<evidence type="ECO:0000256" key="4">
    <source>
        <dbReference type="ARBA" id="ARBA00023015"/>
    </source>
</evidence>
<organism evidence="8 9">
    <name type="scientific">Coccomyxa viridis</name>
    <dbReference type="NCBI Taxonomy" id="1274662"/>
    <lineage>
        <taxon>Eukaryota</taxon>
        <taxon>Viridiplantae</taxon>
        <taxon>Chlorophyta</taxon>
        <taxon>core chlorophytes</taxon>
        <taxon>Trebouxiophyceae</taxon>
        <taxon>Trebouxiophyceae incertae sedis</taxon>
        <taxon>Coccomyxaceae</taxon>
        <taxon>Coccomyxa</taxon>
    </lineage>
</organism>
<dbReference type="InterPro" id="IPR050690">
    <property type="entry name" value="JHDM1_Histone_Demethylase"/>
</dbReference>
<dbReference type="GO" id="GO:0016491">
    <property type="term" value="F:oxidoreductase activity"/>
    <property type="evidence" value="ECO:0007669"/>
    <property type="project" value="UniProtKB-KW"/>
</dbReference>
<feature type="compositionally biased region" description="Low complexity" evidence="6">
    <location>
        <begin position="966"/>
        <end position="990"/>
    </location>
</feature>
<keyword evidence="4" id="KW-0805">Transcription regulation</keyword>
<keyword evidence="2" id="KW-0560">Oxidoreductase</keyword>
<feature type="region of interest" description="Disordered" evidence="6">
    <location>
        <begin position="144"/>
        <end position="164"/>
    </location>
</feature>
<evidence type="ECO:0000259" key="7">
    <source>
        <dbReference type="PROSITE" id="PS51184"/>
    </source>
</evidence>
<dbReference type="GO" id="GO:0046872">
    <property type="term" value="F:metal ion binding"/>
    <property type="evidence" value="ECO:0007669"/>
    <property type="project" value="UniProtKB-KW"/>
</dbReference>
<feature type="region of interest" description="Disordered" evidence="6">
    <location>
        <begin position="484"/>
        <end position="547"/>
    </location>
</feature>
<evidence type="ECO:0000313" key="9">
    <source>
        <dbReference type="Proteomes" id="UP001314263"/>
    </source>
</evidence>
<gene>
    <name evidence="8" type="ORF">CVIRNUC_000990</name>
</gene>
<dbReference type="EMBL" id="CAUYUE010000002">
    <property type="protein sequence ID" value="CAK0738077.1"/>
    <property type="molecule type" value="Genomic_DNA"/>
</dbReference>
<reference evidence="8 9" key="1">
    <citation type="submission" date="2023-10" db="EMBL/GenBank/DDBJ databases">
        <authorList>
            <person name="Maclean D."/>
            <person name="Macfadyen A."/>
        </authorList>
    </citation>
    <scope>NUCLEOTIDE SEQUENCE [LARGE SCALE GENOMIC DNA]</scope>
</reference>
<keyword evidence="5" id="KW-0804">Transcription</keyword>
<dbReference type="SUPFAM" id="SSF51197">
    <property type="entry name" value="Clavaminate synthase-like"/>
    <property type="match status" value="1"/>
</dbReference>
<feature type="region of interest" description="Disordered" evidence="6">
    <location>
        <begin position="871"/>
        <end position="891"/>
    </location>
</feature>
<dbReference type="Proteomes" id="UP001314263">
    <property type="component" value="Unassembled WGS sequence"/>
</dbReference>
<keyword evidence="3" id="KW-0408">Iron</keyword>
<comment type="caution">
    <text evidence="8">The sequence shown here is derived from an EMBL/GenBank/DDBJ whole genome shotgun (WGS) entry which is preliminary data.</text>
</comment>
<dbReference type="AlphaFoldDB" id="A0AAV1HWA4"/>
<evidence type="ECO:0000256" key="5">
    <source>
        <dbReference type="ARBA" id="ARBA00023163"/>
    </source>
</evidence>
<feature type="region of interest" description="Disordered" evidence="6">
    <location>
        <begin position="964"/>
        <end position="1042"/>
    </location>
</feature>
<feature type="compositionally biased region" description="Acidic residues" evidence="6">
    <location>
        <begin position="991"/>
        <end position="1001"/>
    </location>
</feature>
<keyword evidence="1" id="KW-0479">Metal-binding</keyword>